<organism evidence="4 5">
    <name type="scientific">Serratia marcescens</name>
    <dbReference type="NCBI Taxonomy" id="615"/>
    <lineage>
        <taxon>Bacteria</taxon>
        <taxon>Pseudomonadati</taxon>
        <taxon>Pseudomonadota</taxon>
        <taxon>Gammaproteobacteria</taxon>
        <taxon>Enterobacterales</taxon>
        <taxon>Yersiniaceae</taxon>
        <taxon>Serratia</taxon>
    </lineage>
</organism>
<keyword evidence="1" id="KW-0378">Hydrolase</keyword>
<dbReference type="EMBL" id="MJAO01000002">
    <property type="protein sequence ID" value="OKB68368.1"/>
    <property type="molecule type" value="Genomic_DNA"/>
</dbReference>
<dbReference type="PROSITE" id="PS50110">
    <property type="entry name" value="RESPONSE_REGULATORY"/>
    <property type="match status" value="1"/>
</dbReference>
<evidence type="ECO:0000259" key="3">
    <source>
        <dbReference type="PROSITE" id="PS50110"/>
    </source>
</evidence>
<accession>A0A1Q4P5J6</accession>
<feature type="domain" description="Response regulatory" evidence="3">
    <location>
        <begin position="15"/>
        <end position="131"/>
    </location>
</feature>
<reference evidence="4 5" key="1">
    <citation type="submission" date="2016-09" db="EMBL/GenBank/DDBJ databases">
        <title>Serratia marcescens MSU-97 and epiphytic antimycotic-producing bacteria.</title>
        <authorList>
            <person name="Matilla M.A."/>
        </authorList>
    </citation>
    <scope>NUCLEOTIDE SEQUENCE [LARGE SCALE GENOMIC DNA]</scope>
    <source>
        <strain evidence="4 5">MSU-97</strain>
    </source>
</reference>
<dbReference type="Proteomes" id="UP000185770">
    <property type="component" value="Unassembled WGS sequence"/>
</dbReference>
<dbReference type="InterPro" id="IPR011006">
    <property type="entry name" value="CheY-like_superfamily"/>
</dbReference>
<comment type="caution">
    <text evidence="4">The sequence shown here is derived from an EMBL/GenBank/DDBJ whole genome shotgun (WGS) entry which is preliminary data.</text>
</comment>
<keyword evidence="2" id="KW-0597">Phosphoprotein</keyword>
<evidence type="ECO:0000256" key="2">
    <source>
        <dbReference type="PROSITE-ProRule" id="PRU00169"/>
    </source>
</evidence>
<proteinExistence type="predicted"/>
<dbReference type="Gene3D" id="3.60.40.10">
    <property type="entry name" value="PPM-type phosphatase domain"/>
    <property type="match status" value="1"/>
</dbReference>
<feature type="modified residue" description="4-aspartylphosphate" evidence="2">
    <location>
        <position position="64"/>
    </location>
</feature>
<dbReference type="InterPro" id="IPR001789">
    <property type="entry name" value="Sig_transdc_resp-reg_receiver"/>
</dbReference>
<evidence type="ECO:0000313" key="5">
    <source>
        <dbReference type="Proteomes" id="UP000185770"/>
    </source>
</evidence>
<dbReference type="GO" id="GO:0016791">
    <property type="term" value="F:phosphatase activity"/>
    <property type="evidence" value="ECO:0007669"/>
    <property type="project" value="TreeGrafter"/>
</dbReference>
<dbReference type="SMART" id="SM00448">
    <property type="entry name" value="REC"/>
    <property type="match status" value="1"/>
</dbReference>
<dbReference type="Gene3D" id="3.40.50.2300">
    <property type="match status" value="1"/>
</dbReference>
<sequence length="413" mass="46107">MTVESTDKDSASSLTILIVDDSRSYRHLLGSMLSKWGYRVLEAQDGVHALALLETQTINAVISDWEMPQMDGVALCRQIRQRDFGHYIYAILVTARQSIDDLVQGLESGADDFLSKPVNQSQLRARLHAAERILTLESTLAVRNQRLSSAYRQIEQDLQAAARLQRSVLPAAALAFSGYQADWMFLPSAYVSGDLLNYFALDNRHLAFYCIDVAGHGVSAAMLSLAVAREFLTGRVDERLLIVEGNVVAPHQVVAALNRRFCLDNEEITSYFTLIYGFIDTQTGQGALCQAGHPTPFIIRRDGELCTVGLGGVPVGLFPQSDYQSCEFSLAPGDRLYLYSDGVSECENRAGELYGETRLQQLLIEQRLRARSEIFQCVERELVNWSRPEADALTEYGRFFNDDISLVAIERTE</sequence>
<evidence type="ECO:0000313" key="4">
    <source>
        <dbReference type="EMBL" id="OKB68368.1"/>
    </source>
</evidence>
<dbReference type="InterPro" id="IPR052016">
    <property type="entry name" value="Bact_Sigma-Reg"/>
</dbReference>
<name>A0A1Q4P5J6_SERMA</name>
<gene>
    <name evidence="4" type="ORF">BHU62_02555</name>
</gene>
<dbReference type="PANTHER" id="PTHR43156">
    <property type="entry name" value="STAGE II SPORULATION PROTEIN E-RELATED"/>
    <property type="match status" value="1"/>
</dbReference>
<dbReference type="Pfam" id="PF00072">
    <property type="entry name" value="Response_reg"/>
    <property type="match status" value="1"/>
</dbReference>
<dbReference type="InterPro" id="IPR001932">
    <property type="entry name" value="PPM-type_phosphatase-like_dom"/>
</dbReference>
<dbReference type="SUPFAM" id="SSF81606">
    <property type="entry name" value="PP2C-like"/>
    <property type="match status" value="1"/>
</dbReference>
<dbReference type="SMART" id="SM00331">
    <property type="entry name" value="PP2C_SIG"/>
    <property type="match status" value="1"/>
</dbReference>
<dbReference type="PANTHER" id="PTHR43156:SF2">
    <property type="entry name" value="STAGE II SPORULATION PROTEIN E"/>
    <property type="match status" value="1"/>
</dbReference>
<protein>
    <submittedName>
        <fullName evidence="4">Response regulator</fullName>
    </submittedName>
</protein>
<dbReference type="GO" id="GO:0000160">
    <property type="term" value="P:phosphorelay signal transduction system"/>
    <property type="evidence" value="ECO:0007669"/>
    <property type="project" value="InterPro"/>
</dbReference>
<dbReference type="CDD" id="cd17574">
    <property type="entry name" value="REC_OmpR"/>
    <property type="match status" value="1"/>
</dbReference>
<dbReference type="InterPro" id="IPR036457">
    <property type="entry name" value="PPM-type-like_dom_sf"/>
</dbReference>
<dbReference type="Pfam" id="PF07228">
    <property type="entry name" value="SpoIIE"/>
    <property type="match status" value="1"/>
</dbReference>
<dbReference type="AlphaFoldDB" id="A0A1Q4P5J6"/>
<dbReference type="SUPFAM" id="SSF52172">
    <property type="entry name" value="CheY-like"/>
    <property type="match status" value="1"/>
</dbReference>
<evidence type="ECO:0000256" key="1">
    <source>
        <dbReference type="ARBA" id="ARBA00022801"/>
    </source>
</evidence>